<reference evidence="2 3" key="1">
    <citation type="journal article" date="2019" name="Int. J. Syst. Evol. Microbiol.">
        <title>The Global Catalogue of Microorganisms (GCM) 10K type strain sequencing project: providing services to taxonomists for standard genome sequencing and annotation.</title>
        <authorList>
            <consortium name="The Broad Institute Genomics Platform"/>
            <consortium name="The Broad Institute Genome Sequencing Center for Infectious Disease"/>
            <person name="Wu L."/>
            <person name="Ma J."/>
        </authorList>
    </citation>
    <scope>NUCLEOTIDE SEQUENCE [LARGE SCALE GENOMIC DNA]</scope>
    <source>
        <strain evidence="2 3">JCM 14326</strain>
    </source>
</reference>
<name>A0ABN2NBP7_9MICO</name>
<dbReference type="InterPro" id="IPR046175">
    <property type="entry name" value="DUF6177"/>
</dbReference>
<dbReference type="Proteomes" id="UP001501094">
    <property type="component" value="Unassembled WGS sequence"/>
</dbReference>
<comment type="caution">
    <text evidence="2">The sequence shown here is derived from an EMBL/GenBank/DDBJ whole genome shotgun (WGS) entry which is preliminary data.</text>
</comment>
<evidence type="ECO:0000256" key="1">
    <source>
        <dbReference type="SAM" id="MobiDB-lite"/>
    </source>
</evidence>
<organism evidence="2 3">
    <name type="scientific">Myceligenerans crystallogenes</name>
    <dbReference type="NCBI Taxonomy" id="316335"/>
    <lineage>
        <taxon>Bacteria</taxon>
        <taxon>Bacillati</taxon>
        <taxon>Actinomycetota</taxon>
        <taxon>Actinomycetes</taxon>
        <taxon>Micrococcales</taxon>
        <taxon>Promicromonosporaceae</taxon>
        <taxon>Myceligenerans</taxon>
    </lineage>
</organism>
<feature type="region of interest" description="Disordered" evidence="1">
    <location>
        <begin position="1"/>
        <end position="28"/>
    </location>
</feature>
<gene>
    <name evidence="2" type="ORF">GCM10009751_13850</name>
</gene>
<evidence type="ECO:0000313" key="3">
    <source>
        <dbReference type="Proteomes" id="UP001501094"/>
    </source>
</evidence>
<protein>
    <recommendedName>
        <fullName evidence="4">N-acetyltransferase domain-containing protein</fullName>
    </recommendedName>
</protein>
<dbReference type="EMBL" id="BAAANL010000002">
    <property type="protein sequence ID" value="GAA1857638.1"/>
    <property type="molecule type" value="Genomic_DNA"/>
</dbReference>
<keyword evidence="3" id="KW-1185">Reference proteome</keyword>
<sequence>MDLTPAAHDSRERNSHANGDVGDSGGGIVVMESREPVVSLSGARADLLAGLRGRRPVLVTGPGSKLTRPLHDLVQAAGGAWVVRQDGGAMSDGVTGLPVARPQDAVTGGGRAGRLEAASSDTSLLTTHGATDGLVQVLRLEIAVRSSLQSRGLGRTAARAVEHLTGREPAGWGTAEPALEQWDDEAIYLYAERRSPRPTYVVVAGRGVVGSLLIRRTGQGIEELSTLDIALGPAGADAVAEAERRARDFLDWLPAQPIVNHAMTSTFAGRADLLIAPASGATAAPLHLVIGAPTLREREVPLDEAVGRFGAERQARGRMVALRFPLAGNGAGSGWERAREIARWVGGTDEGSRPV</sequence>
<evidence type="ECO:0000313" key="2">
    <source>
        <dbReference type="EMBL" id="GAA1857638.1"/>
    </source>
</evidence>
<dbReference type="RefSeq" id="WP_344100951.1">
    <property type="nucleotide sequence ID" value="NZ_BAAANL010000002.1"/>
</dbReference>
<dbReference type="Pfam" id="PF19674">
    <property type="entry name" value="DUF6177"/>
    <property type="match status" value="1"/>
</dbReference>
<evidence type="ECO:0008006" key="4">
    <source>
        <dbReference type="Google" id="ProtNLM"/>
    </source>
</evidence>
<proteinExistence type="predicted"/>
<accession>A0ABN2NBP7</accession>